<evidence type="ECO:0000313" key="3">
    <source>
        <dbReference type="Proteomes" id="UP001330016"/>
    </source>
</evidence>
<protein>
    <recommendedName>
        <fullName evidence="4">Phage tail tape measure protein</fullName>
    </recommendedName>
</protein>
<name>A0ABU7T359_9LACO</name>
<sequence>MAGKIPAGEFNTRFTIDGSQPVETLKQIKSEVSSLTAGWKAQEAQLKSAGDAVGAAQAKYEGLGSAVSKQQSYINRLASEQKELDTSTNDGAQSYAKLERQIATATTRLNSMIAQQDRAKQSLNYQKSGLAELQSEYRQMTQTSESYVNRLEAEGKVQSANSKCQVFPGSF</sequence>
<gene>
    <name evidence="2" type="ORF">PS435_14385</name>
</gene>
<evidence type="ECO:0000313" key="2">
    <source>
        <dbReference type="EMBL" id="MEE6717038.1"/>
    </source>
</evidence>
<keyword evidence="3" id="KW-1185">Reference proteome</keyword>
<feature type="coiled-coil region" evidence="1">
    <location>
        <begin position="95"/>
        <end position="150"/>
    </location>
</feature>
<keyword evidence="1" id="KW-0175">Coiled coil</keyword>
<dbReference type="EMBL" id="JAQSGK010000063">
    <property type="protein sequence ID" value="MEE6717038.1"/>
    <property type="molecule type" value="Genomic_DNA"/>
</dbReference>
<accession>A0ABU7T359</accession>
<dbReference type="Proteomes" id="UP001330016">
    <property type="component" value="Unassembled WGS sequence"/>
</dbReference>
<organism evidence="2 3">
    <name type="scientific">Schleiferilactobacillus harbinensis</name>
    <dbReference type="NCBI Taxonomy" id="304207"/>
    <lineage>
        <taxon>Bacteria</taxon>
        <taxon>Bacillati</taxon>
        <taxon>Bacillota</taxon>
        <taxon>Bacilli</taxon>
        <taxon>Lactobacillales</taxon>
        <taxon>Lactobacillaceae</taxon>
        <taxon>Schleiferilactobacillus</taxon>
    </lineage>
</organism>
<evidence type="ECO:0008006" key="4">
    <source>
        <dbReference type="Google" id="ProtNLM"/>
    </source>
</evidence>
<proteinExistence type="predicted"/>
<evidence type="ECO:0000256" key="1">
    <source>
        <dbReference type="SAM" id="Coils"/>
    </source>
</evidence>
<comment type="caution">
    <text evidence="2">The sequence shown here is derived from an EMBL/GenBank/DDBJ whole genome shotgun (WGS) entry which is preliminary data.</text>
</comment>
<dbReference type="Gene3D" id="1.10.287.1490">
    <property type="match status" value="1"/>
</dbReference>
<reference evidence="2 3" key="1">
    <citation type="submission" date="2023-02" db="EMBL/GenBank/DDBJ databases">
        <title>The predominant lactic acid bacteria and yeasts involved in the spontaneous fermentation of millet during the production of the traditional porridge Hausa koko in Ghana.</title>
        <authorList>
            <person name="Atter A."/>
            <person name="Diaz M."/>
        </authorList>
    </citation>
    <scope>NUCLEOTIDE SEQUENCE [LARGE SCALE GENOMIC DNA]</scope>
    <source>
        <strain evidence="2 3">FI11640</strain>
    </source>
</reference>
<dbReference type="RefSeq" id="WP_331244505.1">
    <property type="nucleotide sequence ID" value="NZ_JAQSGJ010000063.1"/>
</dbReference>